<accession>A0A9X1X1H8</accession>
<dbReference type="CDD" id="cd07205">
    <property type="entry name" value="Pat_PNPLA6_PNPLA7_NTE1_like"/>
    <property type="match status" value="1"/>
</dbReference>
<keyword evidence="2 4" id="KW-0442">Lipid degradation</keyword>
<dbReference type="InterPro" id="IPR016035">
    <property type="entry name" value="Acyl_Trfase/lysoPLipase"/>
</dbReference>
<dbReference type="Pfam" id="PF01734">
    <property type="entry name" value="Patatin"/>
    <property type="match status" value="1"/>
</dbReference>
<dbReference type="InterPro" id="IPR002641">
    <property type="entry name" value="PNPLA_dom"/>
</dbReference>
<feature type="active site" description="Proton acceptor" evidence="4">
    <location>
        <position position="207"/>
    </location>
</feature>
<dbReference type="RefSeq" id="WP_241570926.1">
    <property type="nucleotide sequence ID" value="NZ_JAKUML010000006.1"/>
</dbReference>
<dbReference type="GO" id="GO:0016042">
    <property type="term" value="P:lipid catabolic process"/>
    <property type="evidence" value="ECO:0007669"/>
    <property type="project" value="UniProtKB-UniRule"/>
</dbReference>
<feature type="domain" description="PNPLA" evidence="7">
    <location>
        <begin position="62"/>
        <end position="220"/>
    </location>
</feature>
<evidence type="ECO:0000313" key="8">
    <source>
        <dbReference type="EMBL" id="MCJ8146231.1"/>
    </source>
</evidence>
<evidence type="ECO:0000256" key="1">
    <source>
        <dbReference type="ARBA" id="ARBA00022801"/>
    </source>
</evidence>
<evidence type="ECO:0000256" key="6">
    <source>
        <dbReference type="SAM" id="SignalP"/>
    </source>
</evidence>
<feature type="short sequence motif" description="DGA/G" evidence="4">
    <location>
        <begin position="207"/>
        <end position="209"/>
    </location>
</feature>
<evidence type="ECO:0000256" key="5">
    <source>
        <dbReference type="SAM" id="Coils"/>
    </source>
</evidence>
<reference evidence="8" key="1">
    <citation type="submission" date="2022-02" db="EMBL/GenBank/DDBJ databases">
        <title>Acinetobacter A3.8 sp. nov., isolated from Sediment (Zhairuo Island).</title>
        <authorList>
            <person name="Zheng K."/>
        </authorList>
    </citation>
    <scope>NUCLEOTIDE SEQUENCE</scope>
    <source>
        <strain evidence="8">A3.8</strain>
    </source>
</reference>
<feature type="active site" description="Nucleophile" evidence="4">
    <location>
        <position position="95"/>
    </location>
</feature>
<dbReference type="SUPFAM" id="SSF52151">
    <property type="entry name" value="FabD/lysophospholipase-like"/>
    <property type="match status" value="1"/>
</dbReference>
<comment type="caution">
    <text evidence="4">Lacks conserved residue(s) required for the propagation of feature annotation.</text>
</comment>
<dbReference type="Proteomes" id="UP001139701">
    <property type="component" value="Unassembled WGS sequence"/>
</dbReference>
<comment type="caution">
    <text evidence="8">The sequence shown here is derived from an EMBL/GenBank/DDBJ whole genome shotgun (WGS) entry which is preliminary data.</text>
</comment>
<keyword evidence="9" id="KW-1185">Reference proteome</keyword>
<keyword evidence="1 4" id="KW-0378">Hydrolase</keyword>
<feature type="coiled-coil region" evidence="5">
    <location>
        <begin position="295"/>
        <end position="322"/>
    </location>
</feature>
<protein>
    <submittedName>
        <fullName evidence="8">Patatin-like phospholipase family protein</fullName>
    </submittedName>
</protein>
<evidence type="ECO:0000256" key="2">
    <source>
        <dbReference type="ARBA" id="ARBA00022963"/>
    </source>
</evidence>
<dbReference type="InterPro" id="IPR050301">
    <property type="entry name" value="NTE"/>
</dbReference>
<gene>
    <name evidence="8" type="ORF">MKI79_04815</name>
</gene>
<evidence type="ECO:0000256" key="4">
    <source>
        <dbReference type="PROSITE-ProRule" id="PRU01161"/>
    </source>
</evidence>
<evidence type="ECO:0000259" key="7">
    <source>
        <dbReference type="PROSITE" id="PS51635"/>
    </source>
</evidence>
<dbReference type="AlphaFoldDB" id="A0A9X1X1H8"/>
<keyword evidence="6" id="KW-0732">Signal</keyword>
<sequence length="328" mass="35653">MLKAISKFSLLFLIPSLCLHAAHAQKASAQKESAQSPSAQTLPCQWKAVSSEHQKPKPKVALVLGSGGARGYAHIGVIDVLEQNGIRPDMIVGTSAGSIVGAIYASGKTPEQMKNIAMDLKSDDVRDFTLSKQGFFNGQKIANYVNAQVDNTLLENMKIPFYVVATELKSGQDVVFRQGDTGKAVMASTSIPSMFVPTKIGEQEYVDGGLVHPVPVSIAKQLGADMIIAVDILARPEHTETSNVWGLFNQNINIMQNRLADYEVKQADIVIRPDIREKAHVFSVGSRTQTIQAGEVAAQNQIDQLQKALIAKKNQLQAEHDDLQVCQH</sequence>
<feature type="short sequence motif" description="GXSXG" evidence="4">
    <location>
        <begin position="93"/>
        <end position="97"/>
    </location>
</feature>
<dbReference type="PROSITE" id="PS51635">
    <property type="entry name" value="PNPLA"/>
    <property type="match status" value="1"/>
</dbReference>
<evidence type="ECO:0000313" key="9">
    <source>
        <dbReference type="Proteomes" id="UP001139701"/>
    </source>
</evidence>
<keyword evidence="5" id="KW-0175">Coiled coil</keyword>
<proteinExistence type="predicted"/>
<feature type="signal peptide" evidence="6">
    <location>
        <begin position="1"/>
        <end position="21"/>
    </location>
</feature>
<dbReference type="GO" id="GO:0016787">
    <property type="term" value="F:hydrolase activity"/>
    <property type="evidence" value="ECO:0007669"/>
    <property type="project" value="UniProtKB-UniRule"/>
</dbReference>
<feature type="chain" id="PRO_5040857243" evidence="6">
    <location>
        <begin position="22"/>
        <end position="328"/>
    </location>
</feature>
<dbReference type="PANTHER" id="PTHR14226:SF76">
    <property type="entry name" value="NTE FAMILY PROTEIN RSSA"/>
    <property type="match status" value="1"/>
</dbReference>
<dbReference type="EMBL" id="JAKUML010000006">
    <property type="protein sequence ID" value="MCJ8146231.1"/>
    <property type="molecule type" value="Genomic_DNA"/>
</dbReference>
<dbReference type="Gene3D" id="3.40.1090.10">
    <property type="entry name" value="Cytosolic phospholipase A2 catalytic domain"/>
    <property type="match status" value="1"/>
</dbReference>
<evidence type="ECO:0000256" key="3">
    <source>
        <dbReference type="ARBA" id="ARBA00023098"/>
    </source>
</evidence>
<keyword evidence="3 4" id="KW-0443">Lipid metabolism</keyword>
<organism evidence="8 9">
    <name type="scientific">Acinetobacter sedimenti</name>
    <dbReference type="NCBI Taxonomy" id="2919922"/>
    <lineage>
        <taxon>Bacteria</taxon>
        <taxon>Pseudomonadati</taxon>
        <taxon>Pseudomonadota</taxon>
        <taxon>Gammaproteobacteria</taxon>
        <taxon>Moraxellales</taxon>
        <taxon>Moraxellaceae</taxon>
        <taxon>Acinetobacter</taxon>
    </lineage>
</organism>
<name>A0A9X1X1H8_9GAMM</name>
<dbReference type="PANTHER" id="PTHR14226">
    <property type="entry name" value="NEUROPATHY TARGET ESTERASE/SWISS CHEESE D.MELANOGASTER"/>
    <property type="match status" value="1"/>
</dbReference>